<proteinExistence type="predicted"/>
<dbReference type="Gene3D" id="2.60.40.3650">
    <property type="match status" value="1"/>
</dbReference>
<feature type="domain" description="Peptidase M61 catalytic" evidence="2">
    <location>
        <begin position="298"/>
        <end position="414"/>
    </location>
</feature>
<evidence type="ECO:0000259" key="2">
    <source>
        <dbReference type="Pfam" id="PF05299"/>
    </source>
</evidence>
<dbReference type="InterPro" id="IPR027268">
    <property type="entry name" value="Peptidase_M4/M1_CTD_sf"/>
</dbReference>
<evidence type="ECO:0000259" key="4">
    <source>
        <dbReference type="Pfam" id="PF17899"/>
    </source>
</evidence>
<keyword evidence="6" id="KW-1185">Reference proteome</keyword>
<dbReference type="CDD" id="cd06779">
    <property type="entry name" value="cpPDZ_Deg_HtrA-like"/>
    <property type="match status" value="1"/>
</dbReference>
<feature type="chain" id="PRO_5016819738" evidence="1">
    <location>
        <begin position="20"/>
        <end position="632"/>
    </location>
</feature>
<dbReference type="SUPFAM" id="SSF55486">
    <property type="entry name" value="Metalloproteases ('zincins'), catalytic domain"/>
    <property type="match status" value="1"/>
</dbReference>
<dbReference type="AlphaFoldDB" id="A0A367GQ70"/>
<evidence type="ECO:0000313" key="6">
    <source>
        <dbReference type="Proteomes" id="UP000253209"/>
    </source>
</evidence>
<feature type="domain" description="Peptidase M61 N-terminal" evidence="4">
    <location>
        <begin position="36"/>
        <end position="199"/>
    </location>
</feature>
<dbReference type="Gene3D" id="1.10.390.10">
    <property type="entry name" value="Neutral Protease Domain 2"/>
    <property type="match status" value="1"/>
</dbReference>
<comment type="caution">
    <text evidence="5">The sequence shown here is derived from an EMBL/GenBank/DDBJ whole genome shotgun (WGS) entry which is preliminary data.</text>
</comment>
<dbReference type="EMBL" id="QGDC01000005">
    <property type="protein sequence ID" value="RCH55016.1"/>
    <property type="molecule type" value="Genomic_DNA"/>
</dbReference>
<dbReference type="Pfam" id="PF17899">
    <property type="entry name" value="Peptidase_M61_N"/>
    <property type="match status" value="1"/>
</dbReference>
<dbReference type="Gene3D" id="2.30.42.10">
    <property type="match status" value="1"/>
</dbReference>
<dbReference type="InterPro" id="IPR001478">
    <property type="entry name" value="PDZ"/>
</dbReference>
<gene>
    <name evidence="5" type="ORF">DJ568_11130</name>
</gene>
<dbReference type="RefSeq" id="WP_114005341.1">
    <property type="nucleotide sequence ID" value="NZ_QGDC01000005.1"/>
</dbReference>
<protein>
    <submittedName>
        <fullName evidence="5">M61 family peptidase</fullName>
    </submittedName>
</protein>
<dbReference type="SUPFAM" id="SSF50156">
    <property type="entry name" value="PDZ domain-like"/>
    <property type="match status" value="1"/>
</dbReference>
<dbReference type="Pfam" id="PF05299">
    <property type="entry name" value="Peptidase_M61"/>
    <property type="match status" value="1"/>
</dbReference>
<dbReference type="InterPro" id="IPR007963">
    <property type="entry name" value="Peptidase_M61_catalytic"/>
</dbReference>
<sequence length="632" mass="70935">MKKLLLLLALCVFTIAVFAQRRHKRYTAGPATPIYYTVSFPNAVHHEAEIMITVPQAPRGPLRFRMSRSSPGRYATHEFGKNVYNVSAFTDKGTMLTVKQVDGDIYEIPIHPSTVNISYTLFGNWVDGTYAGIDAGQAHLNMPATFMWVVGAERRPVKFRFTDLDKHNWKVSTQLKYEGGNTYSAPDLQYLMDSPVALSAYKQTSWDITNPNGRRQRINLHVYSDDSQQAIESFGKMVHKLTLEEQAVFGELPLYDNGEYTFMANVHPSVNGDGMEHRNCTVITDPFYKIEGNEKAALGTFAHEYFHSWNVERLRPKSLQPFDFTHSNQSSELWFAEGFTQYYGEMLLTRAGFYTADDYAQVLGLVVNAALNTPAAKKYSPVQMSNYAVFADAGVSVDAVNNSNIFTSYYLYGAATALALDLRLRSEFNLTLDDYMRQVWLTYGKTEKPYTIQMLQLALARYTKEPAFASDFFKEFIYGADKNNYEGLLANAGFLMRKAQPGAAWAGPPFNSVGRSRAGQSHSAAAAEGLLIATTVVENTPVYKAGLDAGDVILQADGQPITNQADWDSIINTKKPGEKVKVKYNNRMGVSEVDIILEENPVYQVVTFERAGQTLNKEQEAFRDAWLRSKIK</sequence>
<dbReference type="Pfam" id="PF13180">
    <property type="entry name" value="PDZ_2"/>
    <property type="match status" value="1"/>
</dbReference>
<feature type="signal peptide" evidence="1">
    <location>
        <begin position="1"/>
        <end position="19"/>
    </location>
</feature>
<dbReference type="InterPro" id="IPR040756">
    <property type="entry name" value="Peptidase_M61_N"/>
</dbReference>
<evidence type="ECO:0000259" key="3">
    <source>
        <dbReference type="Pfam" id="PF13180"/>
    </source>
</evidence>
<name>A0A367GQ70_9SPHI</name>
<reference evidence="5 6" key="1">
    <citation type="submission" date="2018-05" db="EMBL/GenBank/DDBJ databases">
        <title>Mucilaginibacter hurinus sp. nov., isolated from briquette warehouse soil.</title>
        <authorList>
            <person name="Choi L."/>
        </authorList>
    </citation>
    <scope>NUCLEOTIDE SEQUENCE [LARGE SCALE GENOMIC DNA]</scope>
    <source>
        <strain evidence="5 6">ZR32</strain>
    </source>
</reference>
<feature type="domain" description="PDZ" evidence="3">
    <location>
        <begin position="534"/>
        <end position="587"/>
    </location>
</feature>
<evidence type="ECO:0000313" key="5">
    <source>
        <dbReference type="EMBL" id="RCH55016.1"/>
    </source>
</evidence>
<dbReference type="Proteomes" id="UP000253209">
    <property type="component" value="Unassembled WGS sequence"/>
</dbReference>
<evidence type="ECO:0000256" key="1">
    <source>
        <dbReference type="SAM" id="SignalP"/>
    </source>
</evidence>
<keyword evidence="1" id="KW-0732">Signal</keyword>
<dbReference type="PIRSF" id="PIRSF016493">
    <property type="entry name" value="Glycyl_aminpptds"/>
    <property type="match status" value="1"/>
</dbReference>
<organism evidence="5 6">
    <name type="scientific">Mucilaginibacter hurinus</name>
    <dbReference type="NCBI Taxonomy" id="2201324"/>
    <lineage>
        <taxon>Bacteria</taxon>
        <taxon>Pseudomonadati</taxon>
        <taxon>Bacteroidota</taxon>
        <taxon>Sphingobacteriia</taxon>
        <taxon>Sphingobacteriales</taxon>
        <taxon>Sphingobacteriaceae</taxon>
        <taxon>Mucilaginibacter</taxon>
    </lineage>
</organism>
<dbReference type="InterPro" id="IPR024191">
    <property type="entry name" value="Peptidase_M61"/>
</dbReference>
<dbReference type="InterPro" id="IPR036034">
    <property type="entry name" value="PDZ_sf"/>
</dbReference>
<accession>A0A367GQ70</accession>
<dbReference type="OrthoDB" id="9778516at2"/>